<dbReference type="RefSeq" id="WP_042232893.1">
    <property type="nucleotide sequence ID" value="NZ_CP026520.1"/>
</dbReference>
<feature type="compositionally biased region" description="Basic residues" evidence="1">
    <location>
        <begin position="17"/>
        <end position="29"/>
    </location>
</feature>
<dbReference type="EMBL" id="JAMDMJ010000054">
    <property type="protein sequence ID" value="MCY9599683.1"/>
    <property type="molecule type" value="Genomic_DNA"/>
</dbReference>
<dbReference type="AlphaFoldDB" id="A0A410X0Y3"/>
<evidence type="ECO:0000256" key="1">
    <source>
        <dbReference type="SAM" id="MobiDB-lite"/>
    </source>
</evidence>
<dbReference type="GeneID" id="95377414"/>
<dbReference type="EMBL" id="CP026520">
    <property type="protein sequence ID" value="QAV20141.1"/>
    <property type="molecule type" value="Genomic_DNA"/>
</dbReference>
<gene>
    <name evidence="2" type="ORF">M5X16_28460</name>
    <name evidence="3" type="ORF">PC41400_21720</name>
</gene>
<proteinExistence type="predicted"/>
<protein>
    <submittedName>
        <fullName evidence="3">Uncharacterized protein</fullName>
    </submittedName>
</protein>
<dbReference type="Proteomes" id="UP001527202">
    <property type="component" value="Unassembled WGS sequence"/>
</dbReference>
<evidence type="ECO:0000313" key="4">
    <source>
        <dbReference type="Proteomes" id="UP000288943"/>
    </source>
</evidence>
<reference evidence="3 4" key="1">
    <citation type="submission" date="2018-01" db="EMBL/GenBank/DDBJ databases">
        <title>The whole genome sequencing and assembly of Paenibacillus chitinolyticus KCCM 41400 strain.</title>
        <authorList>
            <person name="Kim J.-Y."/>
            <person name="Park M.-K."/>
            <person name="Lee Y.-J."/>
            <person name="Yi H."/>
            <person name="Bahn Y.-S."/>
            <person name="Kim J.F."/>
            <person name="Lee D.-W."/>
        </authorList>
    </citation>
    <scope>NUCLEOTIDE SEQUENCE [LARGE SCALE GENOMIC DNA]</scope>
    <source>
        <strain evidence="3 4">KCCM 41400</strain>
    </source>
</reference>
<organism evidence="3 4">
    <name type="scientific">Paenibacillus chitinolyticus</name>
    <dbReference type="NCBI Taxonomy" id="79263"/>
    <lineage>
        <taxon>Bacteria</taxon>
        <taxon>Bacillati</taxon>
        <taxon>Bacillota</taxon>
        <taxon>Bacilli</taxon>
        <taxon>Bacillales</taxon>
        <taxon>Paenibacillaceae</taxon>
        <taxon>Paenibacillus</taxon>
    </lineage>
</organism>
<reference evidence="2 5" key="2">
    <citation type="submission" date="2022-05" db="EMBL/GenBank/DDBJ databases">
        <title>Genome Sequencing of Bee-Associated Microbes.</title>
        <authorList>
            <person name="Dunlap C."/>
        </authorList>
    </citation>
    <scope>NUCLEOTIDE SEQUENCE [LARGE SCALE GENOMIC DNA]</scope>
    <source>
        <strain evidence="2 5">NRRL B-23120</strain>
    </source>
</reference>
<keyword evidence="5" id="KW-1185">Reference proteome</keyword>
<dbReference type="Proteomes" id="UP000288943">
    <property type="component" value="Chromosome"/>
</dbReference>
<evidence type="ECO:0000313" key="5">
    <source>
        <dbReference type="Proteomes" id="UP001527202"/>
    </source>
</evidence>
<evidence type="ECO:0000313" key="3">
    <source>
        <dbReference type="EMBL" id="QAV20141.1"/>
    </source>
</evidence>
<name>A0A410X0Y3_9BACL</name>
<dbReference type="KEGG" id="pchi:PC41400_21720"/>
<sequence>MTAAAQSPYARMGNTNKRGKAVIGGKKHDRRRIENKVPVQLGEFVELIQEQVIDLDYTIRMLFVELIAQGFADHEVIMHSQAILLKAIQKASSAEVMLNVQKKA</sequence>
<evidence type="ECO:0000313" key="2">
    <source>
        <dbReference type="EMBL" id="MCY9599683.1"/>
    </source>
</evidence>
<feature type="region of interest" description="Disordered" evidence="1">
    <location>
        <begin position="1"/>
        <end position="29"/>
    </location>
</feature>
<accession>A0A410X0Y3</accession>